<dbReference type="PANTHER" id="PTHR46889">
    <property type="entry name" value="TRANSPOSASE INSF FOR INSERTION SEQUENCE IS3B-RELATED"/>
    <property type="match status" value="1"/>
</dbReference>
<dbReference type="Pfam" id="PF00665">
    <property type="entry name" value="rve"/>
    <property type="match status" value="1"/>
</dbReference>
<sequence>MHESYIRYSAEEKESIILTIKRSELSIVQALKRLGIPRRTFYNWYKKYAIGGLNALRATHCRAPTTWNRIPDNIRQIVVELSLEHPELTPRELSVLLLEESQIFVSESSFYRILHERGLLERMEHDFIFVADEFHHKTKFANEMWQTDFTYFKVKGWGWYYLSTVIDDFSRYIIHWELCSSMTSDDVSRTIDKAIEKAGVTFQNPPCLLSDNGPCYIASSLKQYLCKEYNIKHIHGKPLHPQTQGKIERYHRTMKNVIKLNHYFCPSELENAIDGWVKYYNERRFHESLDNLTPRDVYLGQGEKIKKIREIIKQNSINKRIFDNKTMKFQSK</sequence>
<dbReference type="Proteomes" id="UP000004079">
    <property type="component" value="Unassembled WGS sequence"/>
</dbReference>
<evidence type="ECO:0000259" key="1">
    <source>
        <dbReference type="PROSITE" id="PS50994"/>
    </source>
</evidence>
<dbReference type="InterPro" id="IPR036388">
    <property type="entry name" value="WH-like_DNA-bd_sf"/>
</dbReference>
<dbReference type="Pfam" id="PF13565">
    <property type="entry name" value="HTH_32"/>
    <property type="match status" value="1"/>
</dbReference>
<comment type="caution">
    <text evidence="2">The sequence shown here is derived from an EMBL/GenBank/DDBJ whole genome shotgun (WGS) entry which is preliminary data.</text>
</comment>
<dbReference type="STRING" id="649760.HMPREF0971_02878"/>
<dbReference type="InterPro" id="IPR001584">
    <property type="entry name" value="Integrase_cat-core"/>
</dbReference>
<gene>
    <name evidence="2" type="ORF">HMPREF0971_02878</name>
</gene>
<reference evidence="2 3" key="1">
    <citation type="submission" date="2009-11" db="EMBL/GenBank/DDBJ databases">
        <authorList>
            <person name="Weinstock G."/>
            <person name="Sodergren E."/>
            <person name="Clifton S."/>
            <person name="Fulton L."/>
            <person name="Fulton B."/>
            <person name="Courtney L."/>
            <person name="Fronick C."/>
            <person name="Harrison M."/>
            <person name="Strong C."/>
            <person name="Farmer C."/>
            <person name="Delahaunty K."/>
            <person name="Markovic C."/>
            <person name="Hall O."/>
            <person name="Minx P."/>
            <person name="Tomlinson C."/>
            <person name="Mitreva M."/>
            <person name="Nelson J."/>
            <person name="Hou S."/>
            <person name="Wollam A."/>
            <person name="Pepin K.H."/>
            <person name="Johnson M."/>
            <person name="Bhonagiri V."/>
            <person name="Nash W.E."/>
            <person name="Warren W."/>
            <person name="Chinwalla A."/>
            <person name="Mardis E.R."/>
            <person name="Wilson R.K."/>
        </authorList>
    </citation>
    <scope>NUCLEOTIDE SEQUENCE [LARGE SCALE GENOMIC DNA]</scope>
    <source>
        <strain evidence="2 3">F0302</strain>
    </source>
</reference>
<dbReference type="NCBIfam" id="NF033516">
    <property type="entry name" value="transpos_IS3"/>
    <property type="match status" value="1"/>
</dbReference>
<dbReference type="AlphaFoldDB" id="D1QV41"/>
<dbReference type="InterPro" id="IPR012337">
    <property type="entry name" value="RNaseH-like_sf"/>
</dbReference>
<dbReference type="EMBL" id="ACUZ02000051">
    <property type="protein sequence ID" value="EFB30809.1"/>
    <property type="molecule type" value="Genomic_DNA"/>
</dbReference>
<proteinExistence type="predicted"/>
<dbReference type="HOGENOM" id="CLU_027402_10_0_10"/>
<dbReference type="Gene3D" id="1.10.10.10">
    <property type="entry name" value="Winged helix-like DNA-binding domain superfamily/Winged helix DNA-binding domain"/>
    <property type="match status" value="1"/>
</dbReference>
<organism evidence="2 3">
    <name type="scientific">Segatella oris F0302</name>
    <dbReference type="NCBI Taxonomy" id="649760"/>
    <lineage>
        <taxon>Bacteria</taxon>
        <taxon>Pseudomonadati</taxon>
        <taxon>Bacteroidota</taxon>
        <taxon>Bacteroidia</taxon>
        <taxon>Bacteroidales</taxon>
        <taxon>Prevotellaceae</taxon>
        <taxon>Segatella</taxon>
    </lineage>
</organism>
<dbReference type="InterPro" id="IPR009057">
    <property type="entry name" value="Homeodomain-like_sf"/>
</dbReference>
<accession>D1QV41</accession>
<dbReference type="InterPro" id="IPR048020">
    <property type="entry name" value="Transpos_IS3"/>
</dbReference>
<feature type="domain" description="Integrase catalytic" evidence="1">
    <location>
        <begin position="135"/>
        <end position="302"/>
    </location>
</feature>
<dbReference type="Gene3D" id="3.30.420.10">
    <property type="entry name" value="Ribonuclease H-like superfamily/Ribonuclease H"/>
    <property type="match status" value="1"/>
</dbReference>
<dbReference type="GO" id="GO:0015074">
    <property type="term" value="P:DNA integration"/>
    <property type="evidence" value="ECO:0007669"/>
    <property type="project" value="InterPro"/>
</dbReference>
<evidence type="ECO:0000313" key="2">
    <source>
        <dbReference type="EMBL" id="EFB30809.1"/>
    </source>
</evidence>
<dbReference type="InterPro" id="IPR036397">
    <property type="entry name" value="RNaseH_sf"/>
</dbReference>
<dbReference type="SUPFAM" id="SSF53098">
    <property type="entry name" value="Ribonuclease H-like"/>
    <property type="match status" value="1"/>
</dbReference>
<dbReference type="SUPFAM" id="SSF46689">
    <property type="entry name" value="Homeodomain-like"/>
    <property type="match status" value="1"/>
</dbReference>
<name>D1QV41_9BACT</name>
<dbReference type="InterPro" id="IPR050900">
    <property type="entry name" value="Transposase_IS3/IS150/IS904"/>
</dbReference>
<protein>
    <submittedName>
        <fullName evidence="2">Integrase core domain protein</fullName>
    </submittedName>
</protein>
<dbReference type="PROSITE" id="PS50994">
    <property type="entry name" value="INTEGRASE"/>
    <property type="match status" value="1"/>
</dbReference>
<dbReference type="GO" id="GO:0003676">
    <property type="term" value="F:nucleic acid binding"/>
    <property type="evidence" value="ECO:0007669"/>
    <property type="project" value="InterPro"/>
</dbReference>
<evidence type="ECO:0000313" key="3">
    <source>
        <dbReference type="Proteomes" id="UP000004079"/>
    </source>
</evidence>
<dbReference type="PANTHER" id="PTHR46889:SF5">
    <property type="entry name" value="INTEGRASE PROTEIN"/>
    <property type="match status" value="1"/>
</dbReference>